<feature type="transmembrane region" description="Helical" evidence="1">
    <location>
        <begin position="410"/>
        <end position="431"/>
    </location>
</feature>
<dbReference type="STRING" id="1095630.A0A2J6TKC0"/>
<feature type="transmembrane region" description="Helical" evidence="1">
    <location>
        <begin position="370"/>
        <end position="389"/>
    </location>
</feature>
<dbReference type="GO" id="GO:0046873">
    <property type="term" value="F:metal ion transmembrane transporter activity"/>
    <property type="evidence" value="ECO:0007669"/>
    <property type="project" value="InterPro"/>
</dbReference>
<evidence type="ECO:0000313" key="3">
    <source>
        <dbReference type="Proteomes" id="UP000235371"/>
    </source>
</evidence>
<keyword evidence="3" id="KW-1185">Reference proteome</keyword>
<evidence type="ECO:0008006" key="4">
    <source>
        <dbReference type="Google" id="ProtNLM"/>
    </source>
</evidence>
<keyword evidence="1" id="KW-0472">Membrane</keyword>
<dbReference type="AlphaFoldDB" id="A0A2J6TKC0"/>
<dbReference type="Gene3D" id="1.20.58.340">
    <property type="entry name" value="Magnesium transport protein CorA, transmembrane region"/>
    <property type="match status" value="1"/>
</dbReference>
<dbReference type="GeneID" id="36579963"/>
<gene>
    <name evidence="2" type="ORF">K444DRAFT_321161</name>
</gene>
<dbReference type="Pfam" id="PF01544">
    <property type="entry name" value="CorA"/>
    <property type="match status" value="1"/>
</dbReference>
<name>A0A2J6TKC0_9HELO</name>
<accession>A0A2J6TKC0</accession>
<sequence>MSFCDNNILFSAFHDSGAGVISNETVDYIDWPSENAGNPLQNTLVTGLIRGPPPEIRIIFAPLDLGLETLAGENDRAYALQWQRINHTLLERYDVPPDFLEERLHSACLGSGSRTYKDGSNACWLHFLCKSVDIEDGSNGDEEFPQITDHHPDKEIELHKLSQQNWTWLRAGFFLKWGPPKKRTPNGTLINPVTLLCFGASQAMKNRFGRVPNGPTWRMDIDPFQLFVIVLDELFQEMDKQVWNLSDVFRGIEHKAFIEADQTSYSTSRSKRDFAGLHNVAKYCIYLKEAFKAIDLAIEDLITEHNRLFNSDEAVKTKARLNHKRGLFKSVSLRLDSLDKRTQNVLNLSFNLVAQQDNSVMLKDSMTMRAIAIVTMFFLPATSVAAICGSQFFGLDTSQSPPEIRVAGRIWIFCIVAVVMTVVVLGSWWMLTESTFSLQNEKKKRWNNWLFRRQKQRKQNVC</sequence>
<keyword evidence="1" id="KW-0812">Transmembrane</keyword>
<reference evidence="2 3" key="1">
    <citation type="submission" date="2016-04" db="EMBL/GenBank/DDBJ databases">
        <title>A degradative enzymes factory behind the ericoid mycorrhizal symbiosis.</title>
        <authorList>
            <consortium name="DOE Joint Genome Institute"/>
            <person name="Martino E."/>
            <person name="Morin E."/>
            <person name="Grelet G."/>
            <person name="Kuo A."/>
            <person name="Kohler A."/>
            <person name="Daghino S."/>
            <person name="Barry K."/>
            <person name="Choi C."/>
            <person name="Cichocki N."/>
            <person name="Clum A."/>
            <person name="Copeland A."/>
            <person name="Hainaut M."/>
            <person name="Haridas S."/>
            <person name="Labutti K."/>
            <person name="Lindquist E."/>
            <person name="Lipzen A."/>
            <person name="Khouja H.-R."/>
            <person name="Murat C."/>
            <person name="Ohm R."/>
            <person name="Olson A."/>
            <person name="Spatafora J."/>
            <person name="Veneault-Fourrey C."/>
            <person name="Henrissat B."/>
            <person name="Grigoriev I."/>
            <person name="Martin F."/>
            <person name="Perotto S."/>
        </authorList>
    </citation>
    <scope>NUCLEOTIDE SEQUENCE [LARGE SCALE GENOMIC DNA]</scope>
    <source>
        <strain evidence="2 3">E</strain>
    </source>
</reference>
<dbReference type="GO" id="GO:0016020">
    <property type="term" value="C:membrane"/>
    <property type="evidence" value="ECO:0007669"/>
    <property type="project" value="InterPro"/>
</dbReference>
<proteinExistence type="predicted"/>
<dbReference type="OrthoDB" id="1046782at2759"/>
<organism evidence="2 3">
    <name type="scientific">Hyaloscypha bicolor E</name>
    <dbReference type="NCBI Taxonomy" id="1095630"/>
    <lineage>
        <taxon>Eukaryota</taxon>
        <taxon>Fungi</taxon>
        <taxon>Dikarya</taxon>
        <taxon>Ascomycota</taxon>
        <taxon>Pezizomycotina</taxon>
        <taxon>Leotiomycetes</taxon>
        <taxon>Helotiales</taxon>
        <taxon>Hyaloscyphaceae</taxon>
        <taxon>Hyaloscypha</taxon>
        <taxon>Hyaloscypha bicolor</taxon>
    </lineage>
</organism>
<keyword evidence="1" id="KW-1133">Transmembrane helix</keyword>
<dbReference type="Proteomes" id="UP000235371">
    <property type="component" value="Unassembled WGS sequence"/>
</dbReference>
<dbReference type="RefSeq" id="XP_024740377.1">
    <property type="nucleotide sequence ID" value="XM_024871881.1"/>
</dbReference>
<dbReference type="InterPro" id="IPR002523">
    <property type="entry name" value="MgTranspt_CorA/ZnTranspt_ZntB"/>
</dbReference>
<dbReference type="EMBL" id="KZ613780">
    <property type="protein sequence ID" value="PMD63473.1"/>
    <property type="molecule type" value="Genomic_DNA"/>
</dbReference>
<protein>
    <recommendedName>
        <fullName evidence="4">Cora-domain-containing protein</fullName>
    </recommendedName>
</protein>
<evidence type="ECO:0000313" key="2">
    <source>
        <dbReference type="EMBL" id="PMD63473.1"/>
    </source>
</evidence>
<evidence type="ECO:0000256" key="1">
    <source>
        <dbReference type="SAM" id="Phobius"/>
    </source>
</evidence>
<dbReference type="InParanoid" id="A0A2J6TKC0"/>